<organism evidence="1 2">
    <name type="scientific">Saprospira grandis (strain Lewin)</name>
    <dbReference type="NCBI Taxonomy" id="984262"/>
    <lineage>
        <taxon>Bacteria</taxon>
        <taxon>Pseudomonadati</taxon>
        <taxon>Bacteroidota</taxon>
        <taxon>Saprospiria</taxon>
        <taxon>Saprospirales</taxon>
        <taxon>Saprospiraceae</taxon>
        <taxon>Saprospira</taxon>
    </lineage>
</organism>
<gene>
    <name evidence="1" type="ordered locus">SGRA_3299</name>
</gene>
<evidence type="ECO:0000313" key="1">
    <source>
        <dbReference type="EMBL" id="AFC26026.1"/>
    </source>
</evidence>
<dbReference type="EMBL" id="CP002831">
    <property type="protein sequence ID" value="AFC26026.1"/>
    <property type="molecule type" value="Genomic_DNA"/>
</dbReference>
<reference evidence="1 2" key="1">
    <citation type="journal article" date="2012" name="Stand. Genomic Sci.">
        <title>Complete genome sequencing and analysis of Saprospira grandis str. Lewin, a predatory marine bacterium.</title>
        <authorList>
            <person name="Saw J.H."/>
            <person name="Yuryev A."/>
            <person name="Kanbe M."/>
            <person name="Hou S."/>
            <person name="Young A.G."/>
            <person name="Aizawa S."/>
            <person name="Alam M."/>
        </authorList>
    </citation>
    <scope>NUCLEOTIDE SEQUENCE [LARGE SCALE GENOMIC DNA]</scope>
    <source>
        <strain evidence="1 2">Lewin</strain>
    </source>
</reference>
<proteinExistence type="predicted"/>
<protein>
    <submittedName>
        <fullName evidence="1">Uncharacterized protein</fullName>
    </submittedName>
</protein>
<keyword evidence="2" id="KW-1185">Reference proteome</keyword>
<name>H6L019_SAPGL</name>
<dbReference type="KEGG" id="sgn:SGRA_3299"/>
<dbReference type="HOGENOM" id="CLU_3358405_0_0_10"/>
<sequence>MLSSLCFCVYTKVVTLIYKRKISLNFYPRMAEGHSA</sequence>
<accession>H6L019</accession>
<dbReference type="Proteomes" id="UP000007519">
    <property type="component" value="Chromosome"/>
</dbReference>
<evidence type="ECO:0000313" key="2">
    <source>
        <dbReference type="Proteomes" id="UP000007519"/>
    </source>
</evidence>
<dbReference type="STRING" id="984262.SGRA_3299"/>
<dbReference type="AlphaFoldDB" id="H6L019"/>